<comment type="subunit">
    <text evidence="3">Homohexamer. Dimer of a homotrimer.</text>
</comment>
<protein>
    <recommendedName>
        <fullName evidence="3">Purine nucleoside phosphorylase</fullName>
        <shortName evidence="3">PNP</shortName>
        <ecNumber evidence="3">2.4.2.1</ecNumber>
    </recommendedName>
</protein>
<dbReference type="InterPro" id="IPR000845">
    <property type="entry name" value="Nucleoside_phosphorylase_d"/>
</dbReference>
<dbReference type="PANTHER" id="PTHR42679:SF2">
    <property type="entry name" value="S-METHYL-5'-THIOADENOSINE PHOSPHORYLASE"/>
    <property type="match status" value="1"/>
</dbReference>
<dbReference type="SUPFAM" id="SSF53167">
    <property type="entry name" value="Purine and uridine phosphorylases"/>
    <property type="match status" value="1"/>
</dbReference>
<feature type="binding site" evidence="3">
    <location>
        <begin position="52"/>
        <end position="53"/>
    </location>
    <ligand>
        <name>phosphate</name>
        <dbReference type="ChEBI" id="CHEBI:43474"/>
    </ligand>
</feature>
<dbReference type="InterPro" id="IPR018099">
    <property type="entry name" value="Purine_phosphorylase-2_CS"/>
</dbReference>
<sequence length="250" mass="27103">MTQLAIIGGSGLTALPGLTITGQQVFKTPYGEPSGFLTFGTYAGHELLFLPRHGNPHTIPPHKVNYRANIWALQANNITDIIAVNAVGGVTDEMYPGRLVIPDQIIDYTWGRGHTFFEDGLAHVTHIDFTQPYSEPLRRLLIQAGDQAELPIYAAGTYGATQGPRLESTAEIDRLMRDGCDLVGMTGMPEAALAREMDINYASVCVVANWGAGRGSEAITMESIRLTLDSGMQNVVQLLEAAIPLLEHDN</sequence>
<dbReference type="InterPro" id="IPR035994">
    <property type="entry name" value="Nucleoside_phosphorylase_sf"/>
</dbReference>
<feature type="binding site" evidence="3">
    <location>
        <position position="186"/>
    </location>
    <ligand>
        <name>phosphate</name>
        <dbReference type="ChEBI" id="CHEBI:43474"/>
    </ligand>
</feature>
<dbReference type="EC" id="2.4.2.1" evidence="3"/>
<proteinExistence type="inferred from homology"/>
<dbReference type="GO" id="GO:0019509">
    <property type="term" value="P:L-methionine salvage from methylthioadenosine"/>
    <property type="evidence" value="ECO:0007669"/>
    <property type="project" value="TreeGrafter"/>
</dbReference>
<dbReference type="GO" id="GO:0017061">
    <property type="term" value="F:S-methyl-5-thioadenosine phosphorylase activity"/>
    <property type="evidence" value="ECO:0007669"/>
    <property type="project" value="InterPro"/>
</dbReference>
<feature type="site" description="Important for substrate specificity" evidence="3">
    <location>
        <position position="167"/>
    </location>
</feature>
<reference evidence="5" key="1">
    <citation type="submission" date="2022-08" db="EMBL/GenBank/DDBJ databases">
        <title>Genomic Encyclopedia of Type Strains, Phase III (KMG-III): the genomes of soil and plant-associated and newly described type strains.</title>
        <authorList>
            <person name="Whitman W."/>
        </authorList>
    </citation>
    <scope>NUCLEOTIDE SEQUENCE</scope>
    <source>
        <strain evidence="5">HMT 1</strain>
    </source>
</reference>
<evidence type="ECO:0000313" key="5">
    <source>
        <dbReference type="EMBL" id="MCS3902296.1"/>
    </source>
</evidence>
<keyword evidence="2 3" id="KW-0808">Transferase</keyword>
<dbReference type="Gene3D" id="3.40.50.1580">
    <property type="entry name" value="Nucleoside phosphorylase domain"/>
    <property type="match status" value="1"/>
</dbReference>
<feature type="site" description="Important for substrate specificity" evidence="3">
    <location>
        <position position="221"/>
    </location>
</feature>
<comment type="catalytic activity">
    <reaction evidence="3">
        <text>a purine D-ribonucleoside + phosphate = a purine nucleobase + alpha-D-ribose 1-phosphate</text>
        <dbReference type="Rhea" id="RHEA:19805"/>
        <dbReference type="ChEBI" id="CHEBI:26386"/>
        <dbReference type="ChEBI" id="CHEBI:43474"/>
        <dbReference type="ChEBI" id="CHEBI:57720"/>
        <dbReference type="ChEBI" id="CHEBI:142355"/>
        <dbReference type="EC" id="2.4.2.1"/>
    </reaction>
</comment>
<name>A0AAE3HJK2_9GAMM</name>
<accession>A0AAE3HJK2</accession>
<feature type="binding site" evidence="3">
    <location>
        <position position="10"/>
    </location>
    <ligand>
        <name>phosphate</name>
        <dbReference type="ChEBI" id="CHEBI:43474"/>
    </ligand>
</feature>
<dbReference type="CDD" id="cd09010">
    <property type="entry name" value="MTAP_SsMTAPII_like_MTIP"/>
    <property type="match status" value="1"/>
</dbReference>
<comment type="miscellaneous">
    <text evidence="3">Although this enzyme belongs to the family of MTA phosphorylases based on sequence homology, it lacks several conserved amino acids in the substrate binding pocket that confer specificity towards MTA.</text>
</comment>
<evidence type="ECO:0000256" key="2">
    <source>
        <dbReference type="ARBA" id="ARBA00022679"/>
    </source>
</evidence>
<keyword evidence="3" id="KW-0660">Purine salvage</keyword>
<comment type="caution">
    <text evidence="5">The sequence shown here is derived from an EMBL/GenBank/DDBJ whole genome shotgun (WGS) entry which is preliminary data.</text>
</comment>
<keyword evidence="6" id="KW-1185">Reference proteome</keyword>
<dbReference type="Proteomes" id="UP001204445">
    <property type="component" value="Unassembled WGS sequence"/>
</dbReference>
<evidence type="ECO:0000256" key="1">
    <source>
        <dbReference type="ARBA" id="ARBA00022676"/>
    </source>
</evidence>
<dbReference type="InterPro" id="IPR010044">
    <property type="entry name" value="MTAP"/>
</dbReference>
<evidence type="ECO:0000313" key="6">
    <source>
        <dbReference type="Proteomes" id="UP001204445"/>
    </source>
</evidence>
<evidence type="ECO:0000256" key="3">
    <source>
        <dbReference type="HAMAP-Rule" id="MF_01963"/>
    </source>
</evidence>
<keyword evidence="1 3" id="KW-0328">Glycosyltransferase</keyword>
<dbReference type="Pfam" id="PF01048">
    <property type="entry name" value="PNP_UDP_1"/>
    <property type="match status" value="1"/>
</dbReference>
<dbReference type="AlphaFoldDB" id="A0AAE3HJK2"/>
<evidence type="ECO:0000259" key="4">
    <source>
        <dbReference type="Pfam" id="PF01048"/>
    </source>
</evidence>
<feature type="domain" description="Nucleoside phosphorylase" evidence="4">
    <location>
        <begin position="4"/>
        <end position="243"/>
    </location>
</feature>
<dbReference type="GO" id="GO:0005829">
    <property type="term" value="C:cytosol"/>
    <property type="evidence" value="ECO:0007669"/>
    <property type="project" value="TreeGrafter"/>
</dbReference>
<dbReference type="PANTHER" id="PTHR42679">
    <property type="entry name" value="S-METHYL-5'-THIOADENOSINE PHOSPHORYLASE"/>
    <property type="match status" value="1"/>
</dbReference>
<comment type="caution">
    <text evidence="3">Lacks conserved residue(s) required for the propagation of feature annotation.</text>
</comment>
<dbReference type="HAMAP" id="MF_01963">
    <property type="entry name" value="MTAP"/>
    <property type="match status" value="1"/>
</dbReference>
<dbReference type="EMBL" id="JANUCT010000002">
    <property type="protein sequence ID" value="MCS3902296.1"/>
    <property type="molecule type" value="Genomic_DNA"/>
</dbReference>
<feature type="binding site" evidence="3">
    <location>
        <position position="185"/>
    </location>
    <ligand>
        <name>substrate</name>
    </ligand>
</feature>
<dbReference type="PROSITE" id="PS01240">
    <property type="entry name" value="PNP_MTAP_2"/>
    <property type="match status" value="1"/>
</dbReference>
<comment type="similarity">
    <text evidence="3">Belongs to the PNP/MTAP phosphorylase family. MTAP subfamily.</text>
</comment>
<dbReference type="RefSeq" id="WP_259053799.1">
    <property type="nucleotide sequence ID" value="NZ_JANUCT010000002.1"/>
</dbReference>
<comment type="pathway">
    <text evidence="3">Purine metabolism; purine nucleoside salvage.</text>
</comment>
<dbReference type="NCBIfam" id="NF006599">
    <property type="entry name" value="PRK09136.1"/>
    <property type="match status" value="1"/>
</dbReference>
<comment type="function">
    <text evidence="3">Purine nucleoside phosphorylase involved in purine salvage.</text>
</comment>
<organism evidence="5 6">
    <name type="scientific">Methylohalomonas lacus</name>
    <dbReference type="NCBI Taxonomy" id="398773"/>
    <lineage>
        <taxon>Bacteria</taxon>
        <taxon>Pseudomonadati</taxon>
        <taxon>Pseudomonadota</taxon>
        <taxon>Gammaproteobacteria</taxon>
        <taxon>Methylohalomonadales</taxon>
        <taxon>Methylohalomonadaceae</taxon>
        <taxon>Methylohalomonas</taxon>
    </lineage>
</organism>
<dbReference type="GO" id="GO:0006166">
    <property type="term" value="P:purine ribonucleoside salvage"/>
    <property type="evidence" value="ECO:0007669"/>
    <property type="project" value="UniProtKB-UniRule"/>
</dbReference>
<gene>
    <name evidence="5" type="ORF">J2T55_000292</name>
</gene>